<comment type="subcellular location">
    <subcellularLocation>
        <location evidence="1">Secreted</location>
    </subcellularLocation>
</comment>
<proteinExistence type="predicted"/>
<dbReference type="GO" id="GO:0016810">
    <property type="term" value="F:hydrolase activity, acting on carbon-nitrogen (but not peptide) bonds"/>
    <property type="evidence" value="ECO:0007669"/>
    <property type="project" value="InterPro"/>
</dbReference>
<feature type="domain" description="NodB homology" evidence="3">
    <location>
        <begin position="86"/>
        <end position="332"/>
    </location>
</feature>
<sequence length="332" mass="38270">MSKKELLAKALDWTGLNRLARTTPLWNGLIVLNYHRVGESNGSLFDHDLWSASAESFEQQVRFLGLNYDLIRIRDLDDLWNQRRGRYVLITFDDGYRDNYEWAFPILKAHNSSATFFLTTGFLDERKLAWWDEISWMVRCASQTVIPENPWTEESVSLKSNEVDRSIKTLLSVFKKLPGKKTEDYLNFLAEATGSGRCPQDIADQIWMTWDMVREMRDAGMDFGGHTVNHPILANHPAEIQRHEIETCKQRIETEIGQSISAFSYPVGGKDCFNEQTRACLEQAGYRWGFSYYGGFSRLDSHDNLDIPRIAVESEEPDELFRASVSVPQVFC</sequence>
<accession>A0A517VSL5</accession>
<name>A0A517VSL5_9PLAN</name>
<protein>
    <submittedName>
        <fullName evidence="4">Polysaccharide deacetylase</fullName>
    </submittedName>
</protein>
<dbReference type="SUPFAM" id="SSF88713">
    <property type="entry name" value="Glycoside hydrolase/deacetylase"/>
    <property type="match status" value="1"/>
</dbReference>
<dbReference type="PANTHER" id="PTHR34216:SF3">
    <property type="entry name" value="POLY-BETA-1,6-N-ACETYL-D-GLUCOSAMINE N-DEACETYLASE"/>
    <property type="match status" value="1"/>
</dbReference>
<dbReference type="PANTHER" id="PTHR34216">
    <property type="match status" value="1"/>
</dbReference>
<evidence type="ECO:0000259" key="3">
    <source>
        <dbReference type="PROSITE" id="PS51677"/>
    </source>
</evidence>
<dbReference type="EMBL" id="CP037920">
    <property type="protein sequence ID" value="QDT95997.1"/>
    <property type="molecule type" value="Genomic_DNA"/>
</dbReference>
<evidence type="ECO:0000313" key="4">
    <source>
        <dbReference type="EMBL" id="QDT95997.1"/>
    </source>
</evidence>
<dbReference type="GO" id="GO:0005576">
    <property type="term" value="C:extracellular region"/>
    <property type="evidence" value="ECO:0007669"/>
    <property type="project" value="UniProtKB-SubCell"/>
</dbReference>
<dbReference type="AlphaFoldDB" id="A0A517VSL5"/>
<dbReference type="InterPro" id="IPR051398">
    <property type="entry name" value="Polysacch_Deacetylase"/>
</dbReference>
<dbReference type="Proteomes" id="UP000318704">
    <property type="component" value="Chromosome"/>
</dbReference>
<gene>
    <name evidence="4" type="ORF">V144x_14490</name>
</gene>
<dbReference type="Gene3D" id="3.20.20.370">
    <property type="entry name" value="Glycoside hydrolase/deacetylase"/>
    <property type="match status" value="1"/>
</dbReference>
<reference evidence="4 5" key="1">
    <citation type="submission" date="2019-03" db="EMBL/GenBank/DDBJ databases">
        <title>Deep-cultivation of Planctomycetes and their phenomic and genomic characterization uncovers novel biology.</title>
        <authorList>
            <person name="Wiegand S."/>
            <person name="Jogler M."/>
            <person name="Boedeker C."/>
            <person name="Pinto D."/>
            <person name="Vollmers J."/>
            <person name="Rivas-Marin E."/>
            <person name="Kohn T."/>
            <person name="Peeters S.H."/>
            <person name="Heuer A."/>
            <person name="Rast P."/>
            <person name="Oberbeckmann S."/>
            <person name="Bunk B."/>
            <person name="Jeske O."/>
            <person name="Meyerdierks A."/>
            <person name="Storesund J.E."/>
            <person name="Kallscheuer N."/>
            <person name="Luecker S."/>
            <person name="Lage O.M."/>
            <person name="Pohl T."/>
            <person name="Merkel B.J."/>
            <person name="Hornburger P."/>
            <person name="Mueller R.-W."/>
            <person name="Bruemmer F."/>
            <person name="Labrenz M."/>
            <person name="Spormann A.M."/>
            <person name="Op den Camp H."/>
            <person name="Overmann J."/>
            <person name="Amann R."/>
            <person name="Jetten M.S.M."/>
            <person name="Mascher T."/>
            <person name="Medema M.H."/>
            <person name="Devos D.P."/>
            <person name="Kaster A.-K."/>
            <person name="Ovreas L."/>
            <person name="Rohde M."/>
            <person name="Galperin M.Y."/>
            <person name="Jogler C."/>
        </authorList>
    </citation>
    <scope>NUCLEOTIDE SEQUENCE [LARGE SCALE GENOMIC DNA]</scope>
    <source>
        <strain evidence="4 5">V144</strain>
    </source>
</reference>
<evidence type="ECO:0000313" key="5">
    <source>
        <dbReference type="Proteomes" id="UP000318704"/>
    </source>
</evidence>
<dbReference type="GO" id="GO:0005975">
    <property type="term" value="P:carbohydrate metabolic process"/>
    <property type="evidence" value="ECO:0007669"/>
    <property type="project" value="InterPro"/>
</dbReference>
<keyword evidence="2" id="KW-0732">Signal</keyword>
<dbReference type="CDD" id="cd10918">
    <property type="entry name" value="CE4_NodB_like_5s_6s"/>
    <property type="match status" value="1"/>
</dbReference>
<dbReference type="RefSeq" id="WP_197998800.1">
    <property type="nucleotide sequence ID" value="NZ_CP037920.1"/>
</dbReference>
<dbReference type="InterPro" id="IPR002509">
    <property type="entry name" value="NODB_dom"/>
</dbReference>
<dbReference type="PROSITE" id="PS51677">
    <property type="entry name" value="NODB"/>
    <property type="match status" value="1"/>
</dbReference>
<organism evidence="4 5">
    <name type="scientific">Gimesia aquarii</name>
    <dbReference type="NCBI Taxonomy" id="2527964"/>
    <lineage>
        <taxon>Bacteria</taxon>
        <taxon>Pseudomonadati</taxon>
        <taxon>Planctomycetota</taxon>
        <taxon>Planctomycetia</taxon>
        <taxon>Planctomycetales</taxon>
        <taxon>Planctomycetaceae</taxon>
        <taxon>Gimesia</taxon>
    </lineage>
</organism>
<dbReference type="InterPro" id="IPR011330">
    <property type="entry name" value="Glyco_hydro/deAcase_b/a-brl"/>
</dbReference>
<evidence type="ECO:0000256" key="2">
    <source>
        <dbReference type="ARBA" id="ARBA00022729"/>
    </source>
</evidence>
<evidence type="ECO:0000256" key="1">
    <source>
        <dbReference type="ARBA" id="ARBA00004613"/>
    </source>
</evidence>
<dbReference type="Pfam" id="PF01522">
    <property type="entry name" value="Polysacc_deac_1"/>
    <property type="match status" value="2"/>
</dbReference>
<dbReference type="KEGG" id="gaw:V144x_14490"/>